<sequence length="60" mass="7266">GFYNIYEMDKSWMNKTRTIIEYKKGFKEFSELPFRNTSYEIFCLCIRCGNSSLQTYKDVK</sequence>
<gene>
    <name evidence="2" type="ORF">DCAF_LOCUS25481</name>
</gene>
<evidence type="ECO:0000313" key="3">
    <source>
        <dbReference type="Proteomes" id="UP001314170"/>
    </source>
</evidence>
<protein>
    <recommendedName>
        <fullName evidence="1">Transposase-associated domain-containing protein</fullName>
    </recommendedName>
</protein>
<organism evidence="2 3">
    <name type="scientific">Dovyalis caffra</name>
    <dbReference type="NCBI Taxonomy" id="77055"/>
    <lineage>
        <taxon>Eukaryota</taxon>
        <taxon>Viridiplantae</taxon>
        <taxon>Streptophyta</taxon>
        <taxon>Embryophyta</taxon>
        <taxon>Tracheophyta</taxon>
        <taxon>Spermatophyta</taxon>
        <taxon>Magnoliopsida</taxon>
        <taxon>eudicotyledons</taxon>
        <taxon>Gunneridae</taxon>
        <taxon>Pentapetalae</taxon>
        <taxon>rosids</taxon>
        <taxon>fabids</taxon>
        <taxon>Malpighiales</taxon>
        <taxon>Salicaceae</taxon>
        <taxon>Flacourtieae</taxon>
        <taxon>Dovyalis</taxon>
    </lineage>
</organism>
<evidence type="ECO:0000313" key="2">
    <source>
        <dbReference type="EMBL" id="CAK7355070.1"/>
    </source>
</evidence>
<name>A0AAV1SQX5_9ROSI</name>
<feature type="domain" description="Transposase-associated" evidence="1">
    <location>
        <begin position="10"/>
        <end position="60"/>
    </location>
</feature>
<proteinExistence type="predicted"/>
<evidence type="ECO:0000259" key="1">
    <source>
        <dbReference type="Pfam" id="PF13963"/>
    </source>
</evidence>
<comment type="caution">
    <text evidence="2">The sequence shown here is derived from an EMBL/GenBank/DDBJ whole genome shotgun (WGS) entry which is preliminary data.</text>
</comment>
<reference evidence="2 3" key="1">
    <citation type="submission" date="2024-01" db="EMBL/GenBank/DDBJ databases">
        <authorList>
            <person name="Waweru B."/>
        </authorList>
    </citation>
    <scope>NUCLEOTIDE SEQUENCE [LARGE SCALE GENOMIC DNA]</scope>
</reference>
<keyword evidence="3" id="KW-1185">Reference proteome</keyword>
<feature type="non-terminal residue" evidence="2">
    <location>
        <position position="1"/>
    </location>
</feature>
<dbReference type="Proteomes" id="UP001314170">
    <property type="component" value="Unassembled WGS sequence"/>
</dbReference>
<dbReference type="EMBL" id="CAWUPB010001195">
    <property type="protein sequence ID" value="CAK7355070.1"/>
    <property type="molecule type" value="Genomic_DNA"/>
</dbReference>
<dbReference type="InterPro" id="IPR029480">
    <property type="entry name" value="Transpos_assoc"/>
</dbReference>
<accession>A0AAV1SQX5</accession>
<dbReference type="AlphaFoldDB" id="A0AAV1SQX5"/>
<feature type="non-terminal residue" evidence="2">
    <location>
        <position position="60"/>
    </location>
</feature>
<dbReference type="Pfam" id="PF13963">
    <property type="entry name" value="Transpos_assoc"/>
    <property type="match status" value="1"/>
</dbReference>